<proteinExistence type="predicted"/>
<sequence length="85" mass="9234">MRSVLAYTAARLAIFAATFAVLYLLPVLDHSKPESMLLILALSVIISGVVSYVLLTGLRDAVSSAVVTGIGKRRHKFEESRSKED</sequence>
<keyword evidence="1" id="KW-0812">Transmembrane</keyword>
<gene>
    <name evidence="2" type="ORF">SAMN04489712_104282</name>
</gene>
<evidence type="ECO:0000256" key="1">
    <source>
        <dbReference type="SAM" id="Phobius"/>
    </source>
</evidence>
<protein>
    <recommendedName>
        <fullName evidence="4">DUF4229 domain-containing protein</fullName>
    </recommendedName>
</protein>
<dbReference type="Proteomes" id="UP000236723">
    <property type="component" value="Unassembled WGS sequence"/>
</dbReference>
<evidence type="ECO:0000313" key="3">
    <source>
        <dbReference type="Proteomes" id="UP000236723"/>
    </source>
</evidence>
<name>A0A1H5YZP4_9ACTN</name>
<accession>A0A1H5YZP4</accession>
<dbReference type="OrthoDB" id="3541782at2"/>
<evidence type="ECO:0000313" key="2">
    <source>
        <dbReference type="EMBL" id="SEG29789.1"/>
    </source>
</evidence>
<evidence type="ECO:0008006" key="4">
    <source>
        <dbReference type="Google" id="ProtNLM"/>
    </source>
</evidence>
<organism evidence="2 3">
    <name type="scientific">Thermomonospora echinospora</name>
    <dbReference type="NCBI Taxonomy" id="1992"/>
    <lineage>
        <taxon>Bacteria</taxon>
        <taxon>Bacillati</taxon>
        <taxon>Actinomycetota</taxon>
        <taxon>Actinomycetes</taxon>
        <taxon>Streptosporangiales</taxon>
        <taxon>Thermomonosporaceae</taxon>
        <taxon>Thermomonospora</taxon>
    </lineage>
</organism>
<reference evidence="3" key="1">
    <citation type="submission" date="2016-10" db="EMBL/GenBank/DDBJ databases">
        <authorList>
            <person name="Varghese N."/>
            <person name="Submissions S."/>
        </authorList>
    </citation>
    <scope>NUCLEOTIDE SEQUENCE [LARGE SCALE GENOMIC DNA]</scope>
    <source>
        <strain evidence="3">DSM 43163</strain>
    </source>
</reference>
<dbReference type="RefSeq" id="WP_103937726.1">
    <property type="nucleotide sequence ID" value="NZ_FNVO01000004.1"/>
</dbReference>
<dbReference type="InterPro" id="IPR025323">
    <property type="entry name" value="DUF4229"/>
</dbReference>
<feature type="transmembrane region" description="Helical" evidence="1">
    <location>
        <begin position="37"/>
        <end position="55"/>
    </location>
</feature>
<dbReference type="AlphaFoldDB" id="A0A1H5YZP4"/>
<keyword evidence="1" id="KW-1133">Transmembrane helix</keyword>
<dbReference type="Pfam" id="PF14012">
    <property type="entry name" value="DUF4229"/>
    <property type="match status" value="1"/>
</dbReference>
<dbReference type="EMBL" id="FNVO01000004">
    <property type="protein sequence ID" value="SEG29789.1"/>
    <property type="molecule type" value="Genomic_DNA"/>
</dbReference>
<feature type="transmembrane region" description="Helical" evidence="1">
    <location>
        <begin position="6"/>
        <end position="25"/>
    </location>
</feature>
<keyword evidence="1" id="KW-0472">Membrane</keyword>
<keyword evidence="3" id="KW-1185">Reference proteome</keyword>